<keyword evidence="3" id="KW-1185">Reference proteome</keyword>
<dbReference type="PANTHER" id="PTHR33993">
    <property type="entry name" value="GLYOXALASE-RELATED"/>
    <property type="match status" value="1"/>
</dbReference>
<dbReference type="Proteomes" id="UP000266340">
    <property type="component" value="Unassembled WGS sequence"/>
</dbReference>
<dbReference type="EMBL" id="QXJM01000014">
    <property type="protein sequence ID" value="RIE05245.1"/>
    <property type="molecule type" value="Genomic_DNA"/>
</dbReference>
<dbReference type="InterPro" id="IPR041581">
    <property type="entry name" value="Glyoxalase_6"/>
</dbReference>
<dbReference type="Pfam" id="PF18029">
    <property type="entry name" value="Glyoxalase_6"/>
    <property type="match status" value="1"/>
</dbReference>
<evidence type="ECO:0000313" key="3">
    <source>
        <dbReference type="Proteomes" id="UP000266340"/>
    </source>
</evidence>
<gene>
    <name evidence="2" type="ORF">D3H35_01615</name>
</gene>
<dbReference type="InterPro" id="IPR052164">
    <property type="entry name" value="Anthracycline_SecMetBiosynth"/>
</dbReference>
<protein>
    <recommendedName>
        <fullName evidence="1">VOC domain-containing protein</fullName>
    </recommendedName>
</protein>
<dbReference type="Gene3D" id="3.10.180.10">
    <property type="entry name" value="2,3-Dihydroxybiphenyl 1,2-Dioxygenase, domain 1"/>
    <property type="match status" value="1"/>
</dbReference>
<accession>A0A398CRN8</accession>
<dbReference type="InterPro" id="IPR029068">
    <property type="entry name" value="Glyas_Bleomycin-R_OHBP_Dase"/>
</dbReference>
<evidence type="ECO:0000313" key="2">
    <source>
        <dbReference type="EMBL" id="RIE05245.1"/>
    </source>
</evidence>
<dbReference type="InterPro" id="IPR037523">
    <property type="entry name" value="VOC_core"/>
</dbReference>
<comment type="caution">
    <text evidence="2">The sequence shown here is derived from an EMBL/GenBank/DDBJ whole genome shotgun (WGS) entry which is preliminary data.</text>
</comment>
<dbReference type="SUPFAM" id="SSF54593">
    <property type="entry name" value="Glyoxalase/Bleomycin resistance protein/Dihydroxybiphenyl dioxygenase"/>
    <property type="match status" value="1"/>
</dbReference>
<proteinExistence type="predicted"/>
<name>A0A398CRN8_9BACL</name>
<evidence type="ECO:0000259" key="1">
    <source>
        <dbReference type="PROSITE" id="PS51819"/>
    </source>
</evidence>
<reference evidence="2 3" key="1">
    <citation type="submission" date="2018-09" db="EMBL/GenBank/DDBJ databases">
        <title>Cohnella cavernae sp. nov., isolated from a karst cave.</title>
        <authorList>
            <person name="Zhu H."/>
        </authorList>
    </citation>
    <scope>NUCLEOTIDE SEQUENCE [LARGE SCALE GENOMIC DNA]</scope>
    <source>
        <strain evidence="2 3">K2E09-144</strain>
    </source>
</reference>
<organism evidence="2 3">
    <name type="scientific">Cohnella faecalis</name>
    <dbReference type="NCBI Taxonomy" id="2315694"/>
    <lineage>
        <taxon>Bacteria</taxon>
        <taxon>Bacillati</taxon>
        <taxon>Bacillota</taxon>
        <taxon>Bacilli</taxon>
        <taxon>Bacillales</taxon>
        <taxon>Paenibacillaceae</taxon>
        <taxon>Cohnella</taxon>
    </lineage>
</organism>
<sequence>MSRVIAFEISSQDAEKQSKFYADVFGWELGQPNWGYYPAKTGSAAEPGIDGGIAQGPSHFPVGVRLQIQVDSIDESIAKAVEHGATVVQEKMDFGDFALAYIVDPLGVHYGLIENKK</sequence>
<dbReference type="PROSITE" id="PS51819">
    <property type="entry name" value="VOC"/>
    <property type="match status" value="1"/>
</dbReference>
<dbReference type="OrthoDB" id="9804235at2"/>
<dbReference type="AlphaFoldDB" id="A0A398CRN8"/>
<dbReference type="RefSeq" id="WP_119147477.1">
    <property type="nucleotide sequence ID" value="NZ_JBHSOV010000005.1"/>
</dbReference>
<feature type="domain" description="VOC" evidence="1">
    <location>
        <begin position="3"/>
        <end position="115"/>
    </location>
</feature>